<dbReference type="SUPFAM" id="SSF53850">
    <property type="entry name" value="Periplasmic binding protein-like II"/>
    <property type="match status" value="1"/>
</dbReference>
<dbReference type="Gene3D" id="3.40.190.290">
    <property type="match status" value="1"/>
</dbReference>
<proteinExistence type="inferred from homology"/>
<dbReference type="Gene3D" id="1.10.10.10">
    <property type="entry name" value="Winged helix-like DNA-binding domain superfamily/Winged helix DNA-binding domain"/>
    <property type="match status" value="1"/>
</dbReference>
<dbReference type="PANTHER" id="PTHR30537">
    <property type="entry name" value="HTH-TYPE TRANSCRIPTIONAL REGULATOR"/>
    <property type="match status" value="1"/>
</dbReference>
<dbReference type="InterPro" id="IPR005119">
    <property type="entry name" value="LysR_subst-bd"/>
</dbReference>
<keyword evidence="7" id="KW-1185">Reference proteome</keyword>
<dbReference type="Proteomes" id="UP001228044">
    <property type="component" value="Unassembled WGS sequence"/>
</dbReference>
<dbReference type="PANTHER" id="PTHR30537:SF5">
    <property type="entry name" value="HTH-TYPE TRANSCRIPTIONAL ACTIVATOR TTDR-RELATED"/>
    <property type="match status" value="1"/>
</dbReference>
<comment type="caution">
    <text evidence="6">The sequence shown here is derived from an EMBL/GenBank/DDBJ whole genome shotgun (WGS) entry which is preliminary data.</text>
</comment>
<name>A0ABT8DV29_9BURK</name>
<evidence type="ECO:0000256" key="2">
    <source>
        <dbReference type="ARBA" id="ARBA00023015"/>
    </source>
</evidence>
<evidence type="ECO:0000259" key="5">
    <source>
        <dbReference type="PROSITE" id="PS50931"/>
    </source>
</evidence>
<protein>
    <submittedName>
        <fullName evidence="6">LysR family transcriptional regulator</fullName>
    </submittedName>
</protein>
<accession>A0ABT8DV29</accession>
<dbReference type="InterPro" id="IPR000847">
    <property type="entry name" value="LysR_HTH_N"/>
</dbReference>
<evidence type="ECO:0000313" key="7">
    <source>
        <dbReference type="Proteomes" id="UP001228044"/>
    </source>
</evidence>
<evidence type="ECO:0000256" key="3">
    <source>
        <dbReference type="ARBA" id="ARBA00023125"/>
    </source>
</evidence>
<evidence type="ECO:0000256" key="4">
    <source>
        <dbReference type="ARBA" id="ARBA00023163"/>
    </source>
</evidence>
<dbReference type="InterPro" id="IPR058163">
    <property type="entry name" value="LysR-type_TF_proteobact-type"/>
</dbReference>
<keyword evidence="2" id="KW-0805">Transcription regulation</keyword>
<dbReference type="PROSITE" id="PS50931">
    <property type="entry name" value="HTH_LYSR"/>
    <property type="match status" value="1"/>
</dbReference>
<dbReference type="SUPFAM" id="SSF46785">
    <property type="entry name" value="Winged helix' DNA-binding domain"/>
    <property type="match status" value="1"/>
</dbReference>
<gene>
    <name evidence="6" type="ORF">QWJ38_17860</name>
</gene>
<evidence type="ECO:0000313" key="6">
    <source>
        <dbReference type="EMBL" id="MDN3922160.1"/>
    </source>
</evidence>
<comment type="similarity">
    <text evidence="1">Belongs to the LysR transcriptional regulatory family.</text>
</comment>
<sequence>MFGTINRFHSRENGRYLKTTYSKKEQMTELADMKLFVQTVTAGSLSAAGRELGFSPAVGSKRLARLEASLGTRLLQRNSRTLSLTDEGAIYFERCQAILAEVEDAEAAIGRGTLGPRGVLRVSSPVALGRRWIGPAMAGFALDNPGVSVHLSLSDSVVDLIEGGFDCAVRIGDIEDSRLAVRPLAPNRRVVCAAPSYLAHREPPRTPTDLLAHDCIVMTHNLAGHADWRFWPVDKPSGTSTTVRVRGRMVADNGEQAHDWALAGLGLVRRSVWDVMTELNDGRLVEVMPEWTGDKAPIQVVYASRRFLPERTRRFIDLLAMHFATHQKS</sequence>
<dbReference type="EMBL" id="JAUHHC010000005">
    <property type="protein sequence ID" value="MDN3922160.1"/>
    <property type="molecule type" value="Genomic_DNA"/>
</dbReference>
<feature type="domain" description="HTH lysR-type" evidence="5">
    <location>
        <begin position="28"/>
        <end position="85"/>
    </location>
</feature>
<reference evidence="6 7" key="1">
    <citation type="submission" date="2023-06" db="EMBL/GenBank/DDBJ databases">
        <title>Pelomonas sp. PFR6 16S ribosomal RNA gene Genome sequencing and assembly.</title>
        <authorList>
            <person name="Woo H."/>
        </authorList>
    </citation>
    <scope>NUCLEOTIDE SEQUENCE [LARGE SCALE GENOMIC DNA]</scope>
    <source>
        <strain evidence="6 7">PFR6</strain>
    </source>
</reference>
<organism evidence="6 7">
    <name type="scientific">Roseateles violae</name>
    <dbReference type="NCBI Taxonomy" id="3058042"/>
    <lineage>
        <taxon>Bacteria</taxon>
        <taxon>Pseudomonadati</taxon>
        <taxon>Pseudomonadota</taxon>
        <taxon>Betaproteobacteria</taxon>
        <taxon>Burkholderiales</taxon>
        <taxon>Sphaerotilaceae</taxon>
        <taxon>Roseateles</taxon>
    </lineage>
</organism>
<dbReference type="Pfam" id="PF00126">
    <property type="entry name" value="HTH_1"/>
    <property type="match status" value="1"/>
</dbReference>
<keyword evidence="4" id="KW-0804">Transcription</keyword>
<dbReference type="InterPro" id="IPR036388">
    <property type="entry name" value="WH-like_DNA-bd_sf"/>
</dbReference>
<evidence type="ECO:0000256" key="1">
    <source>
        <dbReference type="ARBA" id="ARBA00009437"/>
    </source>
</evidence>
<dbReference type="Pfam" id="PF03466">
    <property type="entry name" value="LysR_substrate"/>
    <property type="match status" value="1"/>
</dbReference>
<dbReference type="InterPro" id="IPR036390">
    <property type="entry name" value="WH_DNA-bd_sf"/>
</dbReference>
<dbReference type="CDD" id="cd08422">
    <property type="entry name" value="PBP2_CrgA_like"/>
    <property type="match status" value="1"/>
</dbReference>
<keyword evidence="3" id="KW-0238">DNA-binding</keyword>
<dbReference type="RefSeq" id="WP_290360475.1">
    <property type="nucleotide sequence ID" value="NZ_JAUHHC010000005.1"/>
</dbReference>